<dbReference type="AlphaFoldDB" id="A0A7W8MA24"/>
<evidence type="ECO:0000313" key="2">
    <source>
        <dbReference type="Proteomes" id="UP000532440"/>
    </source>
</evidence>
<dbReference type="EMBL" id="JACHGB010000007">
    <property type="protein sequence ID" value="MBB5273493.1"/>
    <property type="molecule type" value="Genomic_DNA"/>
</dbReference>
<dbReference type="Gene3D" id="3.40.630.30">
    <property type="match status" value="1"/>
</dbReference>
<evidence type="ECO:0000313" key="1">
    <source>
        <dbReference type="EMBL" id="MBB5273493.1"/>
    </source>
</evidence>
<comment type="caution">
    <text evidence="1">The sequence shown here is derived from an EMBL/GenBank/DDBJ whole genome shotgun (WGS) entry which is preliminary data.</text>
</comment>
<dbReference type="RefSeq" id="WP_183970178.1">
    <property type="nucleotide sequence ID" value="NZ_BAABEW010000020.1"/>
</dbReference>
<reference evidence="1 2" key="1">
    <citation type="submission" date="2020-08" db="EMBL/GenBank/DDBJ databases">
        <title>Genomic Encyclopedia of Type Strains, Phase IV (KMG-IV): sequencing the most valuable type-strain genomes for metagenomic binning, comparative biology and taxonomic classification.</title>
        <authorList>
            <person name="Goeker M."/>
        </authorList>
    </citation>
    <scope>NUCLEOTIDE SEQUENCE [LARGE SCALE GENOMIC DNA]</scope>
    <source>
        <strain evidence="1 2">DSM 29781</strain>
    </source>
</reference>
<dbReference type="Pfam" id="PF13527">
    <property type="entry name" value="Acetyltransf_9"/>
    <property type="match status" value="1"/>
</dbReference>
<sequence length="311" mass="34623">MSFEILELPQEEIDAACALFSGVYGHPIEPGQWRWKYLLGPRLGQVNMAARSPDGQWVGHAGAIVFPGSWQGRAMPMAQVCDIMVDRRARGGLSREGVYPRLVAALREALRTRYPGVYAYGFPGERPFRLGERIGFYRRLYQCREASIPLDAPAASGAWAWSARPLDWQQAEALLDRAWSRLGPQQPVPMVARTGAWLAWRYRDHPGHAYRLWMLRHWFGRSGWLVTRAMPDGALCVVDALLPRASDAPAACSALRIELTRETAGGGAVLSTWLDVPGAADTPIVGTEFLAERWHTDLPAPKFQPGDTDVY</sequence>
<name>A0A7W8MA24_9BURK</name>
<proteinExistence type="predicted"/>
<dbReference type="SUPFAM" id="SSF55729">
    <property type="entry name" value="Acyl-CoA N-acyltransferases (Nat)"/>
    <property type="match status" value="1"/>
</dbReference>
<dbReference type="InterPro" id="IPR016181">
    <property type="entry name" value="Acyl_CoA_acyltransferase"/>
</dbReference>
<evidence type="ECO:0008006" key="3">
    <source>
        <dbReference type="Google" id="ProtNLM"/>
    </source>
</evidence>
<organism evidence="1 2">
    <name type="scientific">Quisquiliibacterium transsilvanicum</name>
    <dbReference type="NCBI Taxonomy" id="1549638"/>
    <lineage>
        <taxon>Bacteria</taxon>
        <taxon>Pseudomonadati</taxon>
        <taxon>Pseudomonadota</taxon>
        <taxon>Betaproteobacteria</taxon>
        <taxon>Burkholderiales</taxon>
        <taxon>Burkholderiaceae</taxon>
        <taxon>Quisquiliibacterium</taxon>
    </lineage>
</organism>
<dbReference type="Proteomes" id="UP000532440">
    <property type="component" value="Unassembled WGS sequence"/>
</dbReference>
<protein>
    <recommendedName>
        <fullName evidence="3">GNAT family N-acetyltransferase</fullName>
    </recommendedName>
</protein>
<keyword evidence="2" id="KW-1185">Reference proteome</keyword>
<accession>A0A7W8MA24</accession>
<gene>
    <name evidence="1" type="ORF">HNQ70_003523</name>
</gene>